<protein>
    <submittedName>
        <fullName evidence="2">Efflux RND transporter permease subunit</fullName>
    </submittedName>
</protein>
<feature type="transmembrane region" description="Helical" evidence="1">
    <location>
        <begin position="978"/>
        <end position="996"/>
    </location>
</feature>
<dbReference type="InterPro" id="IPR027463">
    <property type="entry name" value="AcrB_DN_DC_subdom"/>
</dbReference>
<accession>A0ABV6R6S6</accession>
<feature type="transmembrane region" description="Helical" evidence="1">
    <location>
        <begin position="15"/>
        <end position="35"/>
    </location>
</feature>
<feature type="transmembrane region" description="Helical" evidence="1">
    <location>
        <begin position="1008"/>
        <end position="1032"/>
    </location>
</feature>
<feature type="transmembrane region" description="Helical" evidence="1">
    <location>
        <begin position="360"/>
        <end position="377"/>
    </location>
</feature>
<feature type="transmembrane region" description="Helical" evidence="1">
    <location>
        <begin position="544"/>
        <end position="566"/>
    </location>
</feature>
<comment type="caution">
    <text evidence="2">The sequence shown here is derived from an EMBL/GenBank/DDBJ whole genome shotgun (WGS) entry which is preliminary data.</text>
</comment>
<organism evidence="2 3">
    <name type="scientific">Brevundimonas balnearis</name>
    <dbReference type="NCBI Taxonomy" id="1572858"/>
    <lineage>
        <taxon>Bacteria</taxon>
        <taxon>Pseudomonadati</taxon>
        <taxon>Pseudomonadota</taxon>
        <taxon>Alphaproteobacteria</taxon>
        <taxon>Caulobacterales</taxon>
        <taxon>Caulobacteraceae</taxon>
        <taxon>Brevundimonas</taxon>
    </lineage>
</organism>
<evidence type="ECO:0000313" key="2">
    <source>
        <dbReference type="EMBL" id="MFC0634717.1"/>
    </source>
</evidence>
<dbReference type="Gene3D" id="3.30.70.1430">
    <property type="entry name" value="Multidrug efflux transporter AcrB pore domain"/>
    <property type="match status" value="2"/>
</dbReference>
<sequence length="1060" mass="113311">MNFNNISSWSIRNPIPIVLLFVVLTIAGLISYGRLPVNNFPNVDLPVVAVTVVQSGAAPTELETQVTRLVEDAVAGLGDVDEITSVINDSASTTSITFELGVDLEKATNDVRNAIAGIRQNLPADVQEPIVQRIEFTQFPIATYVVRAPGMSPEELSWFVDNTVAKRMLSVEGVSQVSRDGGVNREIRIKLDPEKLAAQGVSAAAVSNQLRAQNINLPGGRGEIGGEEQAIRTLGSAPSVEALRETLIPVGGRSVRLGDLGEVTDEWSEPRGRARFNGQEVVGFSISRSRGSSELDVYETTKEEIARLDAERDDLTIEEVTNTTQDVINNFHASVEALLLGAGLAVAVVFIFLRDWRATFIAAVAMPLSLIPTFLIMDLTGQSLNVVTLLALSLTIGILVDDAIVEIENIVRHIRDGKAPYPAAIEAADEIGLAVIATTATLIAVFAPTGFMPGVVGQFFKSFAIAACVSVFFSLVVARTLTPLMGAYMLKADQGKEHADPAWMTRYLRILAWSLGDAGRDPGAPKPRRSLRQRAMGRVRDHRVWVMFGGSLFFVGSLVLAAMLPFEFIPAEDVSRSNITVQLPPGSTLAETDAVVQRVNAELLERPEVRSVYASIGSATTSFGPGGGSSAGEVRRASITVNLVKKSERSIRQQAFEQEMGPLLRAIPGARVQFGQEGGGGGLVSIALVGDDPDQLQETAAALEREMRGVPGLANVISSAALVRPEILITPKPDVGALQGVSNADISSVARVATLGDADQLLPKFNLGDRQIPIRVMLRESAREDLAYLENLQVPTASGATVPLSSVADISFGAGPNQIDRLDRQRVARLTAELNGITLGQASQRVNDLPTMRNLPDGVRQAVSGELENLQETASGFMFAIVTGILLMYIVLVLLFKSFFHPITILAALPVSFGGAFFLLLVTGKALSMPALIGIIMLTGIAAKNSILLVDYAIIAMQRGMSRREAIMDAAHKRARPIIMTTMAMGLGMLPIAVALGEGTEFRSPMAVAVIGGLITSTALSLVFVPAAFSLIDGLKTRIEKRLARFTHGQHAAETPKPAE</sequence>
<dbReference type="PANTHER" id="PTHR32063:SF77">
    <property type="entry name" value="ACR FAMILY TRANSPORT PROTEIN"/>
    <property type="match status" value="1"/>
</dbReference>
<dbReference type="SUPFAM" id="SSF82866">
    <property type="entry name" value="Multidrug efflux transporter AcrB transmembrane domain"/>
    <property type="match status" value="2"/>
</dbReference>
<feature type="transmembrane region" description="Helical" evidence="1">
    <location>
        <begin position="431"/>
        <end position="451"/>
    </location>
</feature>
<dbReference type="PRINTS" id="PR00702">
    <property type="entry name" value="ACRIFLAVINRP"/>
</dbReference>
<dbReference type="PANTHER" id="PTHR32063">
    <property type="match status" value="1"/>
</dbReference>
<dbReference type="Proteomes" id="UP001589906">
    <property type="component" value="Unassembled WGS sequence"/>
</dbReference>
<feature type="transmembrane region" description="Helical" evidence="1">
    <location>
        <begin position="903"/>
        <end position="923"/>
    </location>
</feature>
<dbReference type="Gene3D" id="3.30.70.1320">
    <property type="entry name" value="Multidrug efflux transporter AcrB pore domain like"/>
    <property type="match status" value="1"/>
</dbReference>
<feature type="transmembrane region" description="Helical" evidence="1">
    <location>
        <begin position="463"/>
        <end position="481"/>
    </location>
</feature>
<dbReference type="InterPro" id="IPR001036">
    <property type="entry name" value="Acrflvin-R"/>
</dbReference>
<dbReference type="SUPFAM" id="SSF82693">
    <property type="entry name" value="Multidrug efflux transporter AcrB pore domain, PN1, PN2, PC1 and PC2 subdomains"/>
    <property type="match status" value="3"/>
</dbReference>
<feature type="transmembrane region" description="Helical" evidence="1">
    <location>
        <begin position="383"/>
        <end position="405"/>
    </location>
</feature>
<dbReference type="Gene3D" id="3.30.2090.10">
    <property type="entry name" value="Multidrug efflux transporter AcrB TolC docking domain, DN and DC subdomains"/>
    <property type="match status" value="2"/>
</dbReference>
<reference evidence="2 3" key="1">
    <citation type="submission" date="2024-09" db="EMBL/GenBank/DDBJ databases">
        <authorList>
            <person name="Sun Q."/>
            <person name="Mori K."/>
        </authorList>
    </citation>
    <scope>NUCLEOTIDE SEQUENCE [LARGE SCALE GENOMIC DNA]</scope>
    <source>
        <strain evidence="2 3">NCAIM B.02621</strain>
    </source>
</reference>
<evidence type="ECO:0000256" key="1">
    <source>
        <dbReference type="SAM" id="Phobius"/>
    </source>
</evidence>
<name>A0ABV6R6S6_9CAUL</name>
<dbReference type="EMBL" id="JBHLSW010000014">
    <property type="protein sequence ID" value="MFC0634717.1"/>
    <property type="molecule type" value="Genomic_DNA"/>
</dbReference>
<dbReference type="Gene3D" id="3.30.70.1440">
    <property type="entry name" value="Multidrug efflux transporter AcrB pore domain"/>
    <property type="match status" value="1"/>
</dbReference>
<proteinExistence type="predicted"/>
<evidence type="ECO:0000313" key="3">
    <source>
        <dbReference type="Proteomes" id="UP001589906"/>
    </source>
</evidence>
<keyword evidence="1" id="KW-1133">Transmembrane helix</keyword>
<dbReference type="Gene3D" id="1.20.1640.10">
    <property type="entry name" value="Multidrug efflux transporter AcrB transmembrane domain"/>
    <property type="match status" value="2"/>
</dbReference>
<keyword evidence="1" id="KW-0812">Transmembrane</keyword>
<feature type="transmembrane region" description="Helical" evidence="1">
    <location>
        <begin position="331"/>
        <end position="353"/>
    </location>
</feature>
<keyword evidence="3" id="KW-1185">Reference proteome</keyword>
<dbReference type="Pfam" id="PF00873">
    <property type="entry name" value="ACR_tran"/>
    <property type="match status" value="1"/>
</dbReference>
<dbReference type="SUPFAM" id="SSF82714">
    <property type="entry name" value="Multidrug efflux transporter AcrB TolC docking domain, DN and DC subdomains"/>
    <property type="match status" value="2"/>
</dbReference>
<feature type="transmembrane region" description="Helical" evidence="1">
    <location>
        <begin position="877"/>
        <end position="896"/>
    </location>
</feature>
<keyword evidence="1" id="KW-0472">Membrane</keyword>
<feature type="transmembrane region" description="Helical" evidence="1">
    <location>
        <begin position="929"/>
        <end position="957"/>
    </location>
</feature>
<dbReference type="RefSeq" id="WP_376836780.1">
    <property type="nucleotide sequence ID" value="NZ_JBHLSW010000014.1"/>
</dbReference>
<gene>
    <name evidence="2" type="ORF">ACFFGE_12625</name>
</gene>